<evidence type="ECO:0000259" key="2">
    <source>
        <dbReference type="Pfam" id="PF13556"/>
    </source>
</evidence>
<dbReference type="InterPro" id="IPR051448">
    <property type="entry name" value="CdaR-like_regulators"/>
</dbReference>
<organism evidence="3 4">
    <name type="scientific">Prauserella rugosa</name>
    <dbReference type="NCBI Taxonomy" id="43354"/>
    <lineage>
        <taxon>Bacteria</taxon>
        <taxon>Bacillati</taxon>
        <taxon>Actinomycetota</taxon>
        <taxon>Actinomycetes</taxon>
        <taxon>Pseudonocardiales</taxon>
        <taxon>Pseudonocardiaceae</taxon>
        <taxon>Prauserella</taxon>
    </lineage>
</organism>
<dbReference type="PANTHER" id="PTHR33744">
    <property type="entry name" value="CARBOHYDRATE DIACID REGULATOR"/>
    <property type="match status" value="1"/>
</dbReference>
<feature type="domain" description="PucR C-terminal helix-turn-helix" evidence="2">
    <location>
        <begin position="291"/>
        <end position="347"/>
    </location>
</feature>
<accession>A0A660CD32</accession>
<feature type="domain" description="Purine catabolism PurC-like" evidence="1">
    <location>
        <begin position="22"/>
        <end position="129"/>
    </location>
</feature>
<evidence type="ECO:0000313" key="4">
    <source>
        <dbReference type="Proteomes" id="UP000317303"/>
    </source>
</evidence>
<dbReference type="Gene3D" id="1.10.10.2840">
    <property type="entry name" value="PucR C-terminal helix-turn-helix domain"/>
    <property type="match status" value="1"/>
</dbReference>
<keyword evidence="4" id="KW-1185">Reference proteome</keyword>
<sequence>MGAADAVDGPRIRVLDVLGWAEGLRLVGRPVGLDRSVRWAQATDLIDPSPYLRGEELVLVTGLSLRDAAACAEFVRALVPARPAAIGYAVGVVHEAAPDTLVHCANEAGTPVFEIPPTVPFVHFTERLARERVAHGERTANGHLLDLIRRGHARPDALAERAPALAGAHQLGVVAMSARDAVGVPTTGEELFVGTVDERVVVVHPAGTPLRPDRGTYGTSGPGRTDDLPMLIEHALSALALAVRRGAPATAAELVSIEALAQCLPGGYLRLFRQRLHEPLVRYDRAHHACLVDTLRMLIDCGGSVASCARRMYVHPNTVRKRLARIRGLTDKDPAVPLELAVLALALPDPPPGEAPVAGHPDVGLGTGGVVSGAISEAAAARSVR</sequence>
<dbReference type="EMBL" id="VLJV01000001">
    <property type="protein sequence ID" value="TWH19399.1"/>
    <property type="molecule type" value="Genomic_DNA"/>
</dbReference>
<dbReference type="InterPro" id="IPR042070">
    <property type="entry name" value="PucR_C-HTH_sf"/>
</dbReference>
<gene>
    <name evidence="3" type="ORF">JD82_01222</name>
</gene>
<evidence type="ECO:0000259" key="1">
    <source>
        <dbReference type="Pfam" id="PF07905"/>
    </source>
</evidence>
<dbReference type="PANTHER" id="PTHR33744:SF1">
    <property type="entry name" value="DNA-BINDING TRANSCRIPTIONAL ACTIVATOR ADER"/>
    <property type="match status" value="1"/>
</dbReference>
<dbReference type="AlphaFoldDB" id="A0A660CD32"/>
<evidence type="ECO:0000313" key="3">
    <source>
        <dbReference type="EMBL" id="TWH19399.1"/>
    </source>
</evidence>
<reference evidence="3 4" key="1">
    <citation type="submission" date="2019-07" db="EMBL/GenBank/DDBJ databases">
        <title>R&amp;d 2014.</title>
        <authorList>
            <person name="Klenk H.-P."/>
        </authorList>
    </citation>
    <scope>NUCLEOTIDE SEQUENCE [LARGE SCALE GENOMIC DNA]</scope>
    <source>
        <strain evidence="3 4">DSM 43194</strain>
    </source>
</reference>
<protein>
    <submittedName>
        <fullName evidence="3">PucR-like helix-turn-helix protein</fullName>
    </submittedName>
</protein>
<dbReference type="Pfam" id="PF07905">
    <property type="entry name" value="PucR"/>
    <property type="match status" value="1"/>
</dbReference>
<dbReference type="Proteomes" id="UP000317303">
    <property type="component" value="Unassembled WGS sequence"/>
</dbReference>
<comment type="caution">
    <text evidence="3">The sequence shown here is derived from an EMBL/GenBank/DDBJ whole genome shotgun (WGS) entry which is preliminary data.</text>
</comment>
<name>A0A660CD32_9PSEU</name>
<dbReference type="Pfam" id="PF13556">
    <property type="entry name" value="HTH_30"/>
    <property type="match status" value="1"/>
</dbReference>
<proteinExistence type="predicted"/>
<dbReference type="RefSeq" id="WP_030530448.1">
    <property type="nucleotide sequence ID" value="NZ_JOIJ01000002.1"/>
</dbReference>
<dbReference type="InterPro" id="IPR012914">
    <property type="entry name" value="PucR_dom"/>
</dbReference>
<dbReference type="InterPro" id="IPR025736">
    <property type="entry name" value="PucR_C-HTH_dom"/>
</dbReference>